<evidence type="ECO:0000313" key="6">
    <source>
        <dbReference type="Proteomes" id="UP000264141"/>
    </source>
</evidence>
<dbReference type="GO" id="GO:0008270">
    <property type="term" value="F:zinc ion binding"/>
    <property type="evidence" value="ECO:0007669"/>
    <property type="project" value="InterPro"/>
</dbReference>
<dbReference type="GO" id="GO:0016787">
    <property type="term" value="F:hydrolase activity"/>
    <property type="evidence" value="ECO:0007669"/>
    <property type="project" value="UniProtKB-KW"/>
</dbReference>
<gene>
    <name evidence="5" type="ORF">DEQ80_01455</name>
</gene>
<reference evidence="5 6" key="1">
    <citation type="journal article" date="2018" name="Nat. Biotechnol.">
        <title>A standardized bacterial taxonomy based on genome phylogeny substantially revises the tree of life.</title>
        <authorList>
            <person name="Parks D.H."/>
            <person name="Chuvochina M."/>
            <person name="Waite D.W."/>
            <person name="Rinke C."/>
            <person name="Skarshewski A."/>
            <person name="Chaumeil P.A."/>
            <person name="Hugenholtz P."/>
        </authorList>
    </citation>
    <scope>NUCLEOTIDE SEQUENCE [LARGE SCALE GENOMIC DNA]</scope>
    <source>
        <strain evidence="5">UBA8781</strain>
    </source>
</reference>
<keyword evidence="2" id="KW-0378">Hydrolase</keyword>
<evidence type="ECO:0000256" key="2">
    <source>
        <dbReference type="ARBA" id="ARBA00022801"/>
    </source>
</evidence>
<dbReference type="RefSeq" id="WP_062195650.1">
    <property type="nucleotide sequence ID" value="NZ_DF967965.1"/>
</dbReference>
<dbReference type="PROSITE" id="PS51347">
    <property type="entry name" value="PHOSPHOTRIESTERASE_2"/>
    <property type="match status" value="1"/>
</dbReference>
<name>A0A3D1JDC5_9CHLR</name>
<sequence>MSDMIMTVTGPVTPDTLGIFLPHEHVMSTFGADFARYPFYPVAEVWSRVIPYLRHLKTLGLGAVADCTAAYFGRHPELLRRISVESGLSILTNTGYYAAAGDRYVPPHAFTETPAQIAARWTREWQDGIDETGIRPGFIKTAIDEGPLSEVDARLVRAAALTHLQTGLLIQTHTGDNPPAATQILTILREEGVSASGWVWVHAHQVRSAEPLLKAAEQGAWVSLDNLTPENASHILGLLQAFKHAGRLGQVLLSHDGDLYCRGDFRPFEYLFTDFLPQMRTSGFSDEEIRLVTVSNPARAFTVQVRQL</sequence>
<dbReference type="EMBL" id="DPBP01000005">
    <property type="protein sequence ID" value="HCE16503.1"/>
    <property type="molecule type" value="Genomic_DNA"/>
</dbReference>
<organism evidence="5 6">
    <name type="scientific">Anaerolinea thermolimosa</name>
    <dbReference type="NCBI Taxonomy" id="229919"/>
    <lineage>
        <taxon>Bacteria</taxon>
        <taxon>Bacillati</taxon>
        <taxon>Chloroflexota</taxon>
        <taxon>Anaerolineae</taxon>
        <taxon>Anaerolineales</taxon>
        <taxon>Anaerolineaceae</taxon>
        <taxon>Anaerolinea</taxon>
    </lineage>
</organism>
<protein>
    <submittedName>
        <fullName evidence="5">Aryldialkylphosphatase</fullName>
    </submittedName>
</protein>
<comment type="caution">
    <text evidence="5">The sequence shown here is derived from an EMBL/GenBank/DDBJ whole genome shotgun (WGS) entry which is preliminary data.</text>
</comment>
<comment type="similarity">
    <text evidence="4">Belongs to the metallo-dependent hydrolases superfamily. Phosphotriesterase family.</text>
</comment>
<dbReference type="STRING" id="229919.GCA_001050195_03058"/>
<evidence type="ECO:0000313" key="5">
    <source>
        <dbReference type="EMBL" id="HCE16503.1"/>
    </source>
</evidence>
<dbReference type="InterPro" id="IPR001559">
    <property type="entry name" value="Phosphotriesterase"/>
</dbReference>
<dbReference type="OrthoDB" id="105927at2"/>
<dbReference type="SUPFAM" id="SSF51556">
    <property type="entry name" value="Metallo-dependent hydrolases"/>
    <property type="match status" value="1"/>
</dbReference>
<keyword evidence="1" id="KW-0479">Metal-binding</keyword>
<proteinExistence type="inferred from homology"/>
<evidence type="ECO:0000256" key="3">
    <source>
        <dbReference type="PIRSR" id="PIRSR601559-50"/>
    </source>
</evidence>
<accession>A0A3D1JDC5</accession>
<dbReference type="InterPro" id="IPR032466">
    <property type="entry name" value="Metal_Hydrolase"/>
</dbReference>
<dbReference type="PANTHER" id="PTHR10819">
    <property type="entry name" value="PHOSPHOTRIESTERASE-RELATED"/>
    <property type="match status" value="1"/>
</dbReference>
<evidence type="ECO:0000256" key="1">
    <source>
        <dbReference type="ARBA" id="ARBA00022723"/>
    </source>
</evidence>
<dbReference type="PANTHER" id="PTHR10819:SF3">
    <property type="entry name" value="PHOSPHOTRIESTERASE-RELATED PROTEIN"/>
    <property type="match status" value="1"/>
</dbReference>
<dbReference type="Proteomes" id="UP000264141">
    <property type="component" value="Unassembled WGS sequence"/>
</dbReference>
<feature type="modified residue" description="N6-carboxylysine" evidence="3 4">
    <location>
        <position position="140"/>
    </location>
</feature>
<dbReference type="Gene3D" id="3.20.20.140">
    <property type="entry name" value="Metal-dependent hydrolases"/>
    <property type="match status" value="1"/>
</dbReference>
<dbReference type="AlphaFoldDB" id="A0A3D1JDC5"/>
<evidence type="ECO:0000256" key="4">
    <source>
        <dbReference type="PROSITE-ProRule" id="PRU00679"/>
    </source>
</evidence>
<dbReference type="Pfam" id="PF02126">
    <property type="entry name" value="PTE"/>
    <property type="match status" value="1"/>
</dbReference>